<keyword evidence="7 14" id="KW-1133">Transmembrane helix</keyword>
<feature type="transmembrane region" description="Helical" evidence="14">
    <location>
        <begin position="588"/>
        <end position="608"/>
    </location>
</feature>
<feature type="transmembrane region" description="Helical" evidence="14">
    <location>
        <begin position="6"/>
        <end position="22"/>
    </location>
</feature>
<accession>A0A844G424</accession>
<evidence type="ECO:0000256" key="10">
    <source>
        <dbReference type="ARBA" id="ARBA00023136"/>
    </source>
</evidence>
<dbReference type="InterPro" id="IPR001734">
    <property type="entry name" value="Na/solute_symporter"/>
</dbReference>
<dbReference type="InterPro" id="IPR038377">
    <property type="entry name" value="Na/Glc_symporter_sf"/>
</dbReference>
<keyword evidence="9" id="KW-0406">Ion transport</keyword>
<feature type="transmembrane region" description="Helical" evidence="14">
    <location>
        <begin position="461"/>
        <end position="480"/>
    </location>
</feature>
<evidence type="ECO:0000256" key="1">
    <source>
        <dbReference type="ARBA" id="ARBA00004651"/>
    </source>
</evidence>
<keyword evidence="16" id="KW-1185">Reference proteome</keyword>
<keyword evidence="3" id="KW-0813">Transport</keyword>
<feature type="transmembrane region" description="Helical" evidence="14">
    <location>
        <begin position="486"/>
        <end position="510"/>
    </location>
</feature>
<feature type="transmembrane region" description="Helical" evidence="14">
    <location>
        <begin position="695"/>
        <end position="717"/>
    </location>
</feature>
<evidence type="ECO:0000313" key="16">
    <source>
        <dbReference type="Proteomes" id="UP000435649"/>
    </source>
</evidence>
<evidence type="ECO:0000256" key="8">
    <source>
        <dbReference type="ARBA" id="ARBA00023053"/>
    </source>
</evidence>
<dbReference type="RefSeq" id="WP_106055197.1">
    <property type="nucleotide sequence ID" value="NZ_VUNS01000009.1"/>
</dbReference>
<dbReference type="PANTHER" id="PTHR48086">
    <property type="entry name" value="SODIUM/PROLINE SYMPORTER-RELATED"/>
    <property type="match status" value="1"/>
</dbReference>
<evidence type="ECO:0000256" key="13">
    <source>
        <dbReference type="RuleBase" id="RU362091"/>
    </source>
</evidence>
<sequence>MTLLDWLIVTVPVLFVMGMGFYSRKYVKSVADFLVAGRLCGRYVISVGDVANALAIIGLVAYVEAQYKTGFALSFWNGFAMPLSIVIALTGYCTYRFRETRAMSLGQFLEMRYSRPLRIFAATLRSLSEMLANMIMPAVAARFFIYFFDLPERIGFFGCELPTFMLLVVLVLVMAITLICCGGTLTLVITDAIQGMFCYPLLVVMIVFVLYRFSWSTEIVPVMMDRVAGESFLNPFDVDEMRDFNVFMLVVTFTTMIVHQASWIGAGITSAAKSPHEQKMAGLLGTWRNMLGVIFYLLVAVAVIVVLNHGSFSHEAREIRTRLSTRIADGLVPDDGMRSKLVAGLRDIPEQKHVIGRDAPLADRNNLDTAYLETVHRTLQETGNGNAVFQEFRTLYYQLMLPVAMRELLPPVILGLFALLLVLAMLSTDDTRIYSASLTITQDVIVPLCGKPLRPESHIRVIRLVSIGVGVFFFCGSYFMSQLDYINLFVTLMTSIWLGGCAPVMIFGLYSRFGTTAGAFTSLITGMVMAVGGVLIQRNWADTIYPFLDGNGLAVAVGNALETLSGPFHPWIVWKMDAVKCPVNSYEFYFLTMIVTFVLYCLVSYATCREPFNLDRMLHRGKYAIDGTKRFKLHWSPREFFANVIGITPEYTRGDRVIAWGLFGYSFVYSFCLAFLGVLLWNLFSPWPLEWWGHYFFVVQLAIPLVLAAVTTVWFGIGGVRDLFRLFRDLESRTAVNDLDNGVVEGHMSLADKAELESVDRGGRRDAE</sequence>
<feature type="transmembrane region" description="Helical" evidence="14">
    <location>
        <begin position="196"/>
        <end position="215"/>
    </location>
</feature>
<name>A0A844G424_9BACT</name>
<evidence type="ECO:0000256" key="7">
    <source>
        <dbReference type="ARBA" id="ARBA00022989"/>
    </source>
</evidence>
<comment type="catalytic activity">
    <reaction evidence="12">
        <text>L-proline(in) + Na(+)(in) = L-proline(out) + Na(+)(out)</text>
        <dbReference type="Rhea" id="RHEA:28967"/>
        <dbReference type="ChEBI" id="CHEBI:29101"/>
        <dbReference type="ChEBI" id="CHEBI:60039"/>
    </reaction>
</comment>
<dbReference type="GO" id="GO:0006814">
    <property type="term" value="P:sodium ion transport"/>
    <property type="evidence" value="ECO:0007669"/>
    <property type="project" value="UniProtKB-KW"/>
</dbReference>
<evidence type="ECO:0000256" key="12">
    <source>
        <dbReference type="ARBA" id="ARBA00033708"/>
    </source>
</evidence>
<feature type="transmembrane region" description="Helical" evidence="14">
    <location>
        <begin position="164"/>
        <end position="189"/>
    </location>
</feature>
<feature type="transmembrane region" description="Helical" evidence="14">
    <location>
        <begin position="289"/>
        <end position="307"/>
    </location>
</feature>
<keyword evidence="10 14" id="KW-0472">Membrane</keyword>
<dbReference type="PANTHER" id="PTHR48086:SF3">
    <property type="entry name" value="SODIUM_PROLINE SYMPORTER"/>
    <property type="match status" value="1"/>
</dbReference>
<proteinExistence type="inferred from homology"/>
<feature type="transmembrane region" description="Helical" evidence="14">
    <location>
        <begin position="246"/>
        <end position="268"/>
    </location>
</feature>
<dbReference type="Gene3D" id="1.20.1730.10">
    <property type="entry name" value="Sodium/glucose cotransporter"/>
    <property type="match status" value="1"/>
</dbReference>
<dbReference type="GO" id="GO:0015293">
    <property type="term" value="F:symporter activity"/>
    <property type="evidence" value="ECO:0007669"/>
    <property type="project" value="UniProtKB-KW"/>
</dbReference>
<protein>
    <submittedName>
        <fullName evidence="15">Sodium:panthothenate symporter</fullName>
    </submittedName>
</protein>
<comment type="subcellular location">
    <subcellularLocation>
        <location evidence="1">Cell membrane</location>
        <topology evidence="1">Multi-pass membrane protein</topology>
    </subcellularLocation>
</comment>
<keyword evidence="6" id="KW-0769">Symport</keyword>
<dbReference type="Proteomes" id="UP000435649">
    <property type="component" value="Unassembled WGS sequence"/>
</dbReference>
<evidence type="ECO:0000256" key="14">
    <source>
        <dbReference type="SAM" id="Phobius"/>
    </source>
</evidence>
<reference evidence="15 16" key="1">
    <citation type="submission" date="2019-08" db="EMBL/GenBank/DDBJ databases">
        <title>In-depth cultivation of the pig gut microbiome towards novel bacterial diversity and tailored functional studies.</title>
        <authorList>
            <person name="Wylensek D."/>
            <person name="Hitch T.C.A."/>
            <person name="Clavel T."/>
        </authorList>
    </citation>
    <scope>NUCLEOTIDE SEQUENCE [LARGE SCALE GENOMIC DNA]</scope>
    <source>
        <strain evidence="15 16">BBE-744-WT-12</strain>
    </source>
</reference>
<evidence type="ECO:0000256" key="4">
    <source>
        <dbReference type="ARBA" id="ARBA00022475"/>
    </source>
</evidence>
<dbReference type="InterPro" id="IPR050277">
    <property type="entry name" value="Sodium:Solute_Symporter"/>
</dbReference>
<keyword evidence="4" id="KW-1003">Cell membrane</keyword>
<feature type="transmembrane region" description="Helical" evidence="14">
    <location>
        <begin position="517"/>
        <end position="536"/>
    </location>
</feature>
<evidence type="ECO:0000256" key="5">
    <source>
        <dbReference type="ARBA" id="ARBA00022692"/>
    </source>
</evidence>
<dbReference type="GO" id="GO:0005886">
    <property type="term" value="C:plasma membrane"/>
    <property type="evidence" value="ECO:0007669"/>
    <property type="project" value="UniProtKB-SubCell"/>
</dbReference>
<dbReference type="PROSITE" id="PS50283">
    <property type="entry name" value="NA_SOLUT_SYMP_3"/>
    <property type="match status" value="1"/>
</dbReference>
<evidence type="ECO:0000256" key="9">
    <source>
        <dbReference type="ARBA" id="ARBA00023065"/>
    </source>
</evidence>
<evidence type="ECO:0000256" key="3">
    <source>
        <dbReference type="ARBA" id="ARBA00022448"/>
    </source>
</evidence>
<feature type="transmembrane region" description="Helical" evidence="14">
    <location>
        <begin position="43"/>
        <end position="63"/>
    </location>
</feature>
<feature type="transmembrane region" description="Helical" evidence="14">
    <location>
        <begin position="408"/>
        <end position="426"/>
    </location>
</feature>
<keyword evidence="8" id="KW-0915">Sodium</keyword>
<comment type="caution">
    <text evidence="15">The sequence shown here is derived from an EMBL/GenBank/DDBJ whole genome shotgun (WGS) entry which is preliminary data.</text>
</comment>
<evidence type="ECO:0000256" key="6">
    <source>
        <dbReference type="ARBA" id="ARBA00022847"/>
    </source>
</evidence>
<dbReference type="Pfam" id="PF00474">
    <property type="entry name" value="SSF"/>
    <property type="match status" value="1"/>
</dbReference>
<dbReference type="AlphaFoldDB" id="A0A844G424"/>
<dbReference type="EMBL" id="VUNS01000009">
    <property type="protein sequence ID" value="MST97371.1"/>
    <property type="molecule type" value="Genomic_DNA"/>
</dbReference>
<keyword evidence="5 14" id="KW-0812">Transmembrane</keyword>
<keyword evidence="11" id="KW-0739">Sodium transport</keyword>
<evidence type="ECO:0000313" key="15">
    <source>
        <dbReference type="EMBL" id="MST97371.1"/>
    </source>
</evidence>
<comment type="similarity">
    <text evidence="2 13">Belongs to the sodium:solute symporter (SSF) (TC 2.A.21) family.</text>
</comment>
<evidence type="ECO:0000256" key="2">
    <source>
        <dbReference type="ARBA" id="ARBA00006434"/>
    </source>
</evidence>
<feature type="transmembrane region" description="Helical" evidence="14">
    <location>
        <begin position="657"/>
        <end position="683"/>
    </location>
</feature>
<evidence type="ECO:0000256" key="11">
    <source>
        <dbReference type="ARBA" id="ARBA00023201"/>
    </source>
</evidence>
<gene>
    <name evidence="15" type="ORF">FYJ85_09985</name>
</gene>
<feature type="transmembrane region" description="Helical" evidence="14">
    <location>
        <begin position="75"/>
        <end position="95"/>
    </location>
</feature>
<organism evidence="15 16">
    <name type="scientific">Victivallis lenta</name>
    <dbReference type="NCBI Taxonomy" id="2606640"/>
    <lineage>
        <taxon>Bacteria</taxon>
        <taxon>Pseudomonadati</taxon>
        <taxon>Lentisphaerota</taxon>
        <taxon>Lentisphaeria</taxon>
        <taxon>Victivallales</taxon>
        <taxon>Victivallaceae</taxon>
        <taxon>Victivallis</taxon>
    </lineage>
</organism>